<comment type="caution">
    <text evidence="2">The sequence shown here is derived from an EMBL/GenBank/DDBJ whole genome shotgun (WGS) entry which is preliminary data.</text>
</comment>
<dbReference type="InterPro" id="IPR019646">
    <property type="entry name" value="Aminoglyc_AdlTrfase"/>
</dbReference>
<evidence type="ECO:0000256" key="1">
    <source>
        <dbReference type="SAM" id="MobiDB-lite"/>
    </source>
</evidence>
<feature type="compositionally biased region" description="Pro residues" evidence="1">
    <location>
        <begin position="27"/>
        <end position="36"/>
    </location>
</feature>
<organism evidence="2 3">
    <name type="scientific">Triangularia setosa</name>
    <dbReference type="NCBI Taxonomy" id="2587417"/>
    <lineage>
        <taxon>Eukaryota</taxon>
        <taxon>Fungi</taxon>
        <taxon>Dikarya</taxon>
        <taxon>Ascomycota</taxon>
        <taxon>Pezizomycotina</taxon>
        <taxon>Sordariomycetes</taxon>
        <taxon>Sordariomycetidae</taxon>
        <taxon>Sordariales</taxon>
        <taxon>Podosporaceae</taxon>
        <taxon>Triangularia</taxon>
    </lineage>
</organism>
<dbReference type="Pfam" id="PF10706">
    <property type="entry name" value="Aminoglyc_resit"/>
    <property type="match status" value="1"/>
</dbReference>
<dbReference type="EMBL" id="MU866512">
    <property type="protein sequence ID" value="KAK4171750.1"/>
    <property type="molecule type" value="Genomic_DNA"/>
</dbReference>
<accession>A0AAN6VXZ4</accession>
<evidence type="ECO:0000313" key="3">
    <source>
        <dbReference type="Proteomes" id="UP001302321"/>
    </source>
</evidence>
<dbReference type="InterPro" id="IPR043519">
    <property type="entry name" value="NT_sf"/>
</dbReference>
<feature type="region of interest" description="Disordered" evidence="1">
    <location>
        <begin position="1"/>
        <end position="38"/>
    </location>
</feature>
<protein>
    <submittedName>
        <fullName evidence="2">Uncharacterized protein</fullName>
    </submittedName>
</protein>
<dbReference type="SUPFAM" id="SSF81301">
    <property type="entry name" value="Nucleotidyltransferase"/>
    <property type="match status" value="1"/>
</dbReference>
<gene>
    <name evidence="2" type="ORF">QBC36DRAFT_382336</name>
</gene>
<proteinExistence type="predicted"/>
<dbReference type="Proteomes" id="UP001302321">
    <property type="component" value="Unassembled WGS sequence"/>
</dbReference>
<feature type="compositionally biased region" description="Low complexity" evidence="1">
    <location>
        <begin position="1"/>
        <end position="26"/>
    </location>
</feature>
<sequence>MSSYRGPSQSHSRTSSTSSRSRSSRGTPPPQLPPAPATYTEDQLDYLEEQNDKHVTQRHLVYALDHVVQVLRTRGIDLVYALDHVVQVLRTRGIEYGVMGGMSMILLGNQERTTTDVDVAVQVRTRDLLAAFAADNRDTPTAKHTCLNLLVVQANPVDLGSIFLALPRLLEAVLLACLCSQFAPMDRMSRHWRWRPI</sequence>
<keyword evidence="3" id="KW-1185">Reference proteome</keyword>
<evidence type="ECO:0000313" key="2">
    <source>
        <dbReference type="EMBL" id="KAK4171750.1"/>
    </source>
</evidence>
<dbReference type="AlphaFoldDB" id="A0AAN6VXZ4"/>
<name>A0AAN6VXZ4_9PEZI</name>
<dbReference type="Gene3D" id="3.30.460.40">
    <property type="match status" value="1"/>
</dbReference>
<reference evidence="2" key="2">
    <citation type="submission" date="2023-05" db="EMBL/GenBank/DDBJ databases">
        <authorList>
            <consortium name="Lawrence Berkeley National Laboratory"/>
            <person name="Steindorff A."/>
            <person name="Hensen N."/>
            <person name="Bonometti L."/>
            <person name="Westerberg I."/>
            <person name="Brannstrom I.O."/>
            <person name="Guillou S."/>
            <person name="Cros-Aarteil S."/>
            <person name="Calhoun S."/>
            <person name="Haridas S."/>
            <person name="Kuo A."/>
            <person name="Mondo S."/>
            <person name="Pangilinan J."/>
            <person name="Riley R."/>
            <person name="Labutti K."/>
            <person name="Andreopoulos B."/>
            <person name="Lipzen A."/>
            <person name="Chen C."/>
            <person name="Yanf M."/>
            <person name="Daum C."/>
            <person name="Ng V."/>
            <person name="Clum A."/>
            <person name="Ohm R."/>
            <person name="Martin F."/>
            <person name="Silar P."/>
            <person name="Natvig D."/>
            <person name="Lalanne C."/>
            <person name="Gautier V."/>
            <person name="Ament-Velasquez S.L."/>
            <person name="Kruys A."/>
            <person name="Hutchinson M.I."/>
            <person name="Powell A.J."/>
            <person name="Barry K."/>
            <person name="Miller A.N."/>
            <person name="Grigoriev I.V."/>
            <person name="Debuchy R."/>
            <person name="Gladieux P."/>
            <person name="Thoren M.H."/>
            <person name="Johannesson H."/>
        </authorList>
    </citation>
    <scope>NUCLEOTIDE SEQUENCE</scope>
    <source>
        <strain evidence="2">CBS 892.96</strain>
    </source>
</reference>
<reference evidence="2" key="1">
    <citation type="journal article" date="2023" name="Mol. Phylogenet. Evol.">
        <title>Genome-scale phylogeny and comparative genomics of the fungal order Sordariales.</title>
        <authorList>
            <person name="Hensen N."/>
            <person name="Bonometti L."/>
            <person name="Westerberg I."/>
            <person name="Brannstrom I.O."/>
            <person name="Guillou S."/>
            <person name="Cros-Aarteil S."/>
            <person name="Calhoun S."/>
            <person name="Haridas S."/>
            <person name="Kuo A."/>
            <person name="Mondo S."/>
            <person name="Pangilinan J."/>
            <person name="Riley R."/>
            <person name="LaButti K."/>
            <person name="Andreopoulos B."/>
            <person name="Lipzen A."/>
            <person name="Chen C."/>
            <person name="Yan M."/>
            <person name="Daum C."/>
            <person name="Ng V."/>
            <person name="Clum A."/>
            <person name="Steindorff A."/>
            <person name="Ohm R.A."/>
            <person name="Martin F."/>
            <person name="Silar P."/>
            <person name="Natvig D.O."/>
            <person name="Lalanne C."/>
            <person name="Gautier V."/>
            <person name="Ament-Velasquez S.L."/>
            <person name="Kruys A."/>
            <person name="Hutchinson M.I."/>
            <person name="Powell A.J."/>
            <person name="Barry K."/>
            <person name="Miller A.N."/>
            <person name="Grigoriev I.V."/>
            <person name="Debuchy R."/>
            <person name="Gladieux P."/>
            <person name="Hiltunen Thoren M."/>
            <person name="Johannesson H."/>
        </authorList>
    </citation>
    <scope>NUCLEOTIDE SEQUENCE</scope>
    <source>
        <strain evidence="2">CBS 892.96</strain>
    </source>
</reference>